<comment type="caution">
    <text evidence="1">The sequence shown here is derived from an EMBL/GenBank/DDBJ whole genome shotgun (WGS) entry which is preliminary data.</text>
</comment>
<dbReference type="Pfam" id="PF24716">
    <property type="entry name" value="WapI"/>
    <property type="match status" value="1"/>
</dbReference>
<dbReference type="Proteomes" id="UP000319837">
    <property type="component" value="Unassembled WGS sequence"/>
</dbReference>
<sequence length="156" mass="18132">MKIDYFLEFPYAELRSQDGKSYFKICSYANAYSDADNINDLDWHRNFMILHIPGFKAELNEVILEGRLIKFYIQELKSFSAIKKKTVIFEASEPFFELTFTLDARKKVEIAGVVQIPVGTGNKLQFSYETDLTYVDLFIKGLEDILVKFPVKEMKS</sequence>
<evidence type="ECO:0000313" key="1">
    <source>
        <dbReference type="EMBL" id="TRZ39771.1"/>
    </source>
</evidence>
<evidence type="ECO:0000313" key="2">
    <source>
        <dbReference type="Proteomes" id="UP000319837"/>
    </source>
</evidence>
<accession>A0A553SS28</accession>
<reference evidence="2" key="1">
    <citation type="submission" date="2018-10" db="EMBL/GenBank/DDBJ databases">
        <title>FDA dAtabase for Regulatory Grade micrObial Sequences (FDA-ARGOS): Supporting development and validation of Infectious Disease Dx tests.</title>
        <authorList>
            <person name="Minogue T."/>
            <person name="Wolcott M."/>
            <person name="Wasieloski L."/>
            <person name="Aguilar W."/>
            <person name="Moore D."/>
            <person name="Tallon L."/>
            <person name="Sadzewicz L."/>
            <person name="Sengamalay N."/>
            <person name="Ott S."/>
            <person name="Godinez A."/>
            <person name="Nagaraj S."/>
            <person name="Vavikolanu K."/>
            <person name="Vyas G."/>
            <person name="Nadendla S."/>
            <person name="George J."/>
            <person name="Sichtig H."/>
        </authorList>
    </citation>
    <scope>NUCLEOTIDE SEQUENCE [LARGE SCALE GENOMIC DNA]</scope>
    <source>
        <strain evidence="2">FDAARGOS_343</strain>
    </source>
</reference>
<dbReference type="AlphaFoldDB" id="A0A553SS28"/>
<gene>
    <name evidence="1" type="ORF">CEQ21_02150</name>
</gene>
<proteinExistence type="predicted"/>
<organism evidence="1 2">
    <name type="scientific">Niallia circulans</name>
    <name type="common">Bacillus circulans</name>
    <dbReference type="NCBI Taxonomy" id="1397"/>
    <lineage>
        <taxon>Bacteria</taxon>
        <taxon>Bacillati</taxon>
        <taxon>Bacillota</taxon>
        <taxon>Bacilli</taxon>
        <taxon>Bacillales</taxon>
        <taxon>Bacillaceae</taxon>
        <taxon>Niallia</taxon>
    </lineage>
</organism>
<dbReference type="EMBL" id="RIBP01000001">
    <property type="protein sequence ID" value="TRZ39771.1"/>
    <property type="molecule type" value="Genomic_DNA"/>
</dbReference>
<protein>
    <submittedName>
        <fullName evidence="1">Uncharacterized protein</fullName>
    </submittedName>
</protein>
<dbReference type="RefSeq" id="WP_185763198.1">
    <property type="nucleotide sequence ID" value="NZ_RIBP01000001.1"/>
</dbReference>
<name>A0A553SS28_NIACI</name>
<dbReference type="InterPro" id="IPR056510">
    <property type="entry name" value="WapI"/>
</dbReference>